<evidence type="ECO:0000313" key="5">
    <source>
        <dbReference type="Proteomes" id="UP000532204"/>
    </source>
</evidence>
<dbReference type="EMBL" id="AASEBA010000073">
    <property type="protein sequence ID" value="EFC9752194.1"/>
    <property type="molecule type" value="Genomic_DNA"/>
</dbReference>
<dbReference type="RefSeq" id="WP_029490301.1">
    <property type="nucleotide sequence ID" value="NZ_CAXTRC010000002.1"/>
</dbReference>
<dbReference type="Proteomes" id="UP000245761">
    <property type="component" value="Unassembled WGS sequence"/>
</dbReference>
<dbReference type="EMBL" id="QEMT01000043">
    <property type="protein sequence ID" value="PWH58521.1"/>
    <property type="molecule type" value="Genomic_DNA"/>
</dbReference>
<dbReference type="AlphaFoldDB" id="A0A2U2V5H0"/>
<evidence type="ECO:0000313" key="2">
    <source>
        <dbReference type="EMBL" id="MDK2697243.1"/>
    </source>
</evidence>
<name>A0A2U2V5H0_ECOLX</name>
<gene>
    <name evidence="3" type="ORF">DD762_20475</name>
    <name evidence="1" type="ORF">E6D34_23680</name>
    <name evidence="2" type="ORF">QO046_23465</name>
</gene>
<accession>A0A2U2V5H0</accession>
<dbReference type="EMBL" id="JASMQD010000001">
    <property type="protein sequence ID" value="MDK2697243.1"/>
    <property type="molecule type" value="Genomic_DNA"/>
</dbReference>
<evidence type="ECO:0000313" key="1">
    <source>
        <dbReference type="EMBL" id="EFC9752194.1"/>
    </source>
</evidence>
<evidence type="ECO:0000313" key="3">
    <source>
        <dbReference type="EMBL" id="PWH58521.1"/>
    </source>
</evidence>
<reference evidence="3 4" key="1">
    <citation type="submission" date="2018-04" db="EMBL/GenBank/DDBJ databases">
        <title>Draft Genomic Sequencing Of Potential Extraintestinal Pathogenic Escherichia coli B8S56 Isolated from Retail Chicken Skin.</title>
        <authorList>
            <person name="Xu A."/>
            <person name="Tilman S."/>
            <person name="Wisser-Parker K."/>
            <person name="Scullen O.J."/>
            <person name="Sommers C."/>
        </authorList>
    </citation>
    <scope>NUCLEOTIDE SEQUENCE [LARGE SCALE GENOMIC DNA]</scope>
    <source>
        <strain evidence="3 4">B8S56</strain>
    </source>
</reference>
<protein>
    <submittedName>
        <fullName evidence="3">Uncharacterized protein</fullName>
    </submittedName>
</protein>
<reference evidence="2" key="3">
    <citation type="submission" date="2023-05" db="EMBL/GenBank/DDBJ databases">
        <title>Efficient inhibition of multidrug-resistant Escherichia coli by a new antibiotic combination.</title>
        <authorList>
            <person name="Lin T."/>
        </authorList>
    </citation>
    <scope>NUCLEOTIDE SEQUENCE</scope>
    <source>
        <strain evidence="2">YmmD45</strain>
    </source>
</reference>
<sequence>MNGNLGVYQKMAKQRDFEQITTHQHCRLYPLDGYITMNVCKMSSTQAGRIRDMSLSDLQQQEFVSPEEFAYITGRTYKAAKNIMDRNESLLIKEYATPDATRPKRFIRLQHYWAAIINNKASLTPREHLFINEIRNNKTLYREMMKINLKIREGREVSKKKPRYSHQSQSAA</sequence>
<evidence type="ECO:0000313" key="4">
    <source>
        <dbReference type="Proteomes" id="UP000245761"/>
    </source>
</evidence>
<reference evidence="1 5" key="2">
    <citation type="submission" date="2019-05" db="EMBL/GenBank/DDBJ databases">
        <authorList>
            <consortium name="NARMS: The National Antimicrobial Resistance Monitoring System"/>
        </authorList>
    </citation>
    <scope>NUCLEOTIDE SEQUENCE [LARGE SCALE GENOMIC DNA]</scope>
    <source>
        <strain evidence="1 5">CVM N18EC122</strain>
    </source>
</reference>
<dbReference type="Proteomes" id="UP000532204">
    <property type="component" value="Unassembled WGS sequence"/>
</dbReference>
<comment type="caution">
    <text evidence="3">The sequence shown here is derived from an EMBL/GenBank/DDBJ whole genome shotgun (WGS) entry which is preliminary data.</text>
</comment>
<dbReference type="Proteomes" id="UP001223829">
    <property type="component" value="Unassembled WGS sequence"/>
</dbReference>
<organism evidence="3 4">
    <name type="scientific">Escherichia coli</name>
    <dbReference type="NCBI Taxonomy" id="562"/>
    <lineage>
        <taxon>Bacteria</taxon>
        <taxon>Pseudomonadati</taxon>
        <taxon>Pseudomonadota</taxon>
        <taxon>Gammaproteobacteria</taxon>
        <taxon>Enterobacterales</taxon>
        <taxon>Enterobacteriaceae</taxon>
        <taxon>Escherichia</taxon>
    </lineage>
</organism>
<proteinExistence type="predicted"/>